<evidence type="ECO:0000313" key="1">
    <source>
        <dbReference type="EMBL" id="QLY30761.1"/>
    </source>
</evidence>
<proteinExistence type="predicted"/>
<gene>
    <name evidence="1" type="ORF">H0264_37680</name>
</gene>
<reference evidence="1 2" key="1">
    <citation type="submission" date="2020-07" db="EMBL/GenBank/DDBJ databases">
        <authorList>
            <person name="Zhuang K."/>
            <person name="Ran Y."/>
        </authorList>
    </citation>
    <scope>NUCLEOTIDE SEQUENCE [LARGE SCALE GENOMIC DNA]</scope>
    <source>
        <strain evidence="1 2">WCH-YHL-001</strain>
    </source>
</reference>
<dbReference type="Proteomes" id="UP000515512">
    <property type="component" value="Chromosome"/>
</dbReference>
<name>A0A7D6V999_9NOCA</name>
<organism evidence="1 2">
    <name type="scientific">Nocardia huaxiensis</name>
    <dbReference type="NCBI Taxonomy" id="2755382"/>
    <lineage>
        <taxon>Bacteria</taxon>
        <taxon>Bacillati</taxon>
        <taxon>Actinomycetota</taxon>
        <taxon>Actinomycetes</taxon>
        <taxon>Mycobacteriales</taxon>
        <taxon>Nocardiaceae</taxon>
        <taxon>Nocardia</taxon>
    </lineage>
</organism>
<sequence length="191" mass="21107">MSSEEPSVTTGVDEVFDRLVSEGLNPARMAGASDSEINSWASEQGVSTIPAGVRESLRLIGSEPGLWFAGSSFGVRTVTGAAKRHALATITNLPETQLDSNGMLVLVEHQAYEYHVIDGADLSEPDPPVWLVTENRSAVPYWPSVTAWFEYGAPKVADYRFRLKSMRKRGKHTDPIWLSYFNFDDQSSPDR</sequence>
<dbReference type="RefSeq" id="WP_181581959.1">
    <property type="nucleotide sequence ID" value="NZ_CP059399.1"/>
</dbReference>
<dbReference type="AlphaFoldDB" id="A0A7D6V999"/>
<evidence type="ECO:0000313" key="2">
    <source>
        <dbReference type="Proteomes" id="UP000515512"/>
    </source>
</evidence>
<accession>A0A7D6V999</accession>
<protein>
    <submittedName>
        <fullName evidence="1">Uncharacterized protein</fullName>
    </submittedName>
</protein>
<keyword evidence="2" id="KW-1185">Reference proteome</keyword>
<dbReference type="KEGG" id="nhu:H0264_37680"/>
<dbReference type="EMBL" id="CP059399">
    <property type="protein sequence ID" value="QLY30761.1"/>
    <property type="molecule type" value="Genomic_DNA"/>
</dbReference>